<sequence length="189" mass="21662">MLFKTVIEVPISHVGTEPIETEHLLLRRFVESDAKDIFNNWASDPEVTKHLSWKTHKNIRTTKKVLNNWLKLYKNPDFYQWAITVKGTESPVGCINIHTAHIKSCGEVGYCLSRKYWNKGIMTESLKAVIDFGFNRIGFERIQAYHKIDNVASGRVMEKAGMVQEGILRKYGEGSDGSLYDCVMYSITK</sequence>
<dbReference type="STRING" id="29343.CCDG5_0212"/>
<dbReference type="SUPFAM" id="SSF55729">
    <property type="entry name" value="Acyl-CoA N-acyltransferases (Nat)"/>
    <property type="match status" value="1"/>
</dbReference>
<organism evidence="2 3">
    <name type="scientific">[Clostridium] cellulosi</name>
    <dbReference type="NCBI Taxonomy" id="29343"/>
    <lineage>
        <taxon>Bacteria</taxon>
        <taxon>Bacillati</taxon>
        <taxon>Bacillota</taxon>
        <taxon>Clostridia</taxon>
        <taxon>Eubacteriales</taxon>
        <taxon>Oscillospiraceae</taxon>
        <taxon>Oscillospiraceae incertae sedis</taxon>
    </lineage>
</organism>
<name>A0A078KQF9_9FIRM</name>
<dbReference type="EMBL" id="LM995447">
    <property type="protein sequence ID" value="CDZ23355.1"/>
    <property type="molecule type" value="Genomic_DNA"/>
</dbReference>
<evidence type="ECO:0000313" key="2">
    <source>
        <dbReference type="EMBL" id="CDZ23355.1"/>
    </source>
</evidence>
<dbReference type="InterPro" id="IPR051531">
    <property type="entry name" value="N-acetyltransferase"/>
</dbReference>
<dbReference type="Gene3D" id="3.40.630.30">
    <property type="match status" value="1"/>
</dbReference>
<feature type="domain" description="N-acetyltransferase" evidence="1">
    <location>
        <begin position="24"/>
        <end position="189"/>
    </location>
</feature>
<proteinExistence type="predicted"/>
<evidence type="ECO:0000259" key="1">
    <source>
        <dbReference type="PROSITE" id="PS51186"/>
    </source>
</evidence>
<protein>
    <submittedName>
        <fullName evidence="2">Acetyltransferase</fullName>
    </submittedName>
</protein>
<dbReference type="AlphaFoldDB" id="A0A078KQF9"/>
<dbReference type="HOGENOM" id="CLU_013985_3_6_9"/>
<dbReference type="Pfam" id="PF13302">
    <property type="entry name" value="Acetyltransf_3"/>
    <property type="match status" value="1"/>
</dbReference>
<dbReference type="PROSITE" id="PS51186">
    <property type="entry name" value="GNAT"/>
    <property type="match status" value="1"/>
</dbReference>
<dbReference type="InterPro" id="IPR000182">
    <property type="entry name" value="GNAT_dom"/>
</dbReference>
<dbReference type="PATRIC" id="fig|29343.3.peg.216"/>
<gene>
    <name evidence="2" type="ORF">CCDG5_0212</name>
</gene>
<dbReference type="PANTHER" id="PTHR43792">
    <property type="entry name" value="GNAT FAMILY, PUTATIVE (AFU_ORTHOLOGUE AFUA_3G00765)-RELATED-RELATED"/>
    <property type="match status" value="1"/>
</dbReference>
<keyword evidence="2" id="KW-0808">Transferase</keyword>
<dbReference type="InterPro" id="IPR016181">
    <property type="entry name" value="Acyl_CoA_acyltransferase"/>
</dbReference>
<accession>A0A078KQF9</accession>
<dbReference type="GO" id="GO:0016747">
    <property type="term" value="F:acyltransferase activity, transferring groups other than amino-acyl groups"/>
    <property type="evidence" value="ECO:0007669"/>
    <property type="project" value="InterPro"/>
</dbReference>
<dbReference type="KEGG" id="ccel:CCDG5_0212"/>
<keyword evidence="3" id="KW-1185">Reference proteome</keyword>
<reference evidence="3" key="1">
    <citation type="submission" date="2014-07" db="EMBL/GenBank/DDBJ databases">
        <authorList>
            <person name="Wibberg D."/>
        </authorList>
    </citation>
    <scope>NUCLEOTIDE SEQUENCE [LARGE SCALE GENOMIC DNA]</scope>
    <source>
        <strain evidence="3">DG5</strain>
    </source>
</reference>
<evidence type="ECO:0000313" key="3">
    <source>
        <dbReference type="Proteomes" id="UP000032431"/>
    </source>
</evidence>
<dbReference type="Proteomes" id="UP000032431">
    <property type="component" value="Chromosome I"/>
</dbReference>